<accession>A0ABN1DBR7</accession>
<sequence length="175" mass="19243">MNLHPKSRFGFFTTVLSMIVALSACDKLQQTVDSAKEPVNTGEPAEVDQPLGHVVEFNDFTLRANVSRASVLNDAMAQKYDIAVRPDLAVLNLVILKNNAKPAEATVQAQVSAKHENLLGHTEDITMKPIETDGYISYVGTLDTSSQRVFQLIISAVPEGTEQPLQMTFDVQLDW</sequence>
<organism evidence="2 3">
    <name type="scientific">Rheinheimera aquimaris</name>
    <dbReference type="NCBI Taxonomy" id="412437"/>
    <lineage>
        <taxon>Bacteria</taxon>
        <taxon>Pseudomonadati</taxon>
        <taxon>Pseudomonadota</taxon>
        <taxon>Gammaproteobacteria</taxon>
        <taxon>Chromatiales</taxon>
        <taxon>Chromatiaceae</taxon>
        <taxon>Rheinheimera</taxon>
    </lineage>
</organism>
<dbReference type="InterPro" id="IPR025218">
    <property type="entry name" value="DUF4426"/>
</dbReference>
<dbReference type="Proteomes" id="UP001501169">
    <property type="component" value="Unassembled WGS sequence"/>
</dbReference>
<comment type="caution">
    <text evidence="2">The sequence shown here is derived from an EMBL/GenBank/DDBJ whole genome shotgun (WGS) entry which is preliminary data.</text>
</comment>
<proteinExistence type="predicted"/>
<dbReference type="Gene3D" id="2.60.40.3340">
    <property type="entry name" value="Domain of unknown function DUF4426"/>
    <property type="match status" value="1"/>
</dbReference>
<feature type="domain" description="DUF4426" evidence="1">
    <location>
        <begin position="56"/>
        <end position="173"/>
    </location>
</feature>
<name>A0ABN1DBR7_9GAMM</name>
<dbReference type="Pfam" id="PF14467">
    <property type="entry name" value="DUF4426"/>
    <property type="match status" value="1"/>
</dbReference>
<protein>
    <recommendedName>
        <fullName evidence="1">DUF4426 domain-containing protein</fullName>
    </recommendedName>
</protein>
<dbReference type="PROSITE" id="PS51257">
    <property type="entry name" value="PROKAR_LIPOPROTEIN"/>
    <property type="match status" value="1"/>
</dbReference>
<evidence type="ECO:0000313" key="2">
    <source>
        <dbReference type="EMBL" id="GAA0539379.1"/>
    </source>
</evidence>
<evidence type="ECO:0000313" key="3">
    <source>
        <dbReference type="Proteomes" id="UP001501169"/>
    </source>
</evidence>
<dbReference type="EMBL" id="BAAAEO010000001">
    <property type="protein sequence ID" value="GAA0539379.1"/>
    <property type="molecule type" value="Genomic_DNA"/>
</dbReference>
<evidence type="ECO:0000259" key="1">
    <source>
        <dbReference type="Pfam" id="PF14467"/>
    </source>
</evidence>
<keyword evidence="3" id="KW-1185">Reference proteome</keyword>
<gene>
    <name evidence="2" type="ORF">GCM10009098_03650</name>
</gene>
<dbReference type="RefSeq" id="WP_226765714.1">
    <property type="nucleotide sequence ID" value="NZ_BAAAEO010000001.1"/>
</dbReference>
<reference evidence="2 3" key="1">
    <citation type="journal article" date="2019" name="Int. J. Syst. Evol. Microbiol.">
        <title>The Global Catalogue of Microorganisms (GCM) 10K type strain sequencing project: providing services to taxonomists for standard genome sequencing and annotation.</title>
        <authorList>
            <consortium name="The Broad Institute Genomics Platform"/>
            <consortium name="The Broad Institute Genome Sequencing Center for Infectious Disease"/>
            <person name="Wu L."/>
            <person name="Ma J."/>
        </authorList>
    </citation>
    <scope>NUCLEOTIDE SEQUENCE [LARGE SCALE GENOMIC DNA]</scope>
    <source>
        <strain evidence="2 3">JCM 14331</strain>
    </source>
</reference>